<evidence type="ECO:0000256" key="1">
    <source>
        <dbReference type="SAM" id="MobiDB-lite"/>
    </source>
</evidence>
<dbReference type="OMA" id="MSCITNI"/>
<evidence type="ECO:0000313" key="2">
    <source>
        <dbReference type="EMBL" id="ELT92011.1"/>
    </source>
</evidence>
<reference evidence="4" key="1">
    <citation type="submission" date="2012-12" db="EMBL/GenBank/DDBJ databases">
        <authorList>
            <person name="Hellsten U."/>
            <person name="Grimwood J."/>
            <person name="Chapman J.A."/>
            <person name="Shapiro H."/>
            <person name="Aerts A."/>
            <person name="Otillar R.P."/>
            <person name="Terry A.Y."/>
            <person name="Boore J.L."/>
            <person name="Simakov O."/>
            <person name="Marletaz F."/>
            <person name="Cho S.-J."/>
            <person name="Edsinger-Gonzales E."/>
            <person name="Havlak P."/>
            <person name="Kuo D.-H."/>
            <person name="Larsson T."/>
            <person name="Lv J."/>
            <person name="Arendt D."/>
            <person name="Savage R."/>
            <person name="Osoegawa K."/>
            <person name="de Jong P."/>
            <person name="Lindberg D.R."/>
            <person name="Seaver E.C."/>
            <person name="Weisblat D.A."/>
            <person name="Putnam N.H."/>
            <person name="Grigoriev I.V."/>
            <person name="Rokhsar D.S."/>
        </authorList>
    </citation>
    <scope>NUCLEOTIDE SEQUENCE</scope>
    <source>
        <strain evidence="4">I ESC-2004</strain>
    </source>
</reference>
<feature type="compositionally biased region" description="Basic residues" evidence="1">
    <location>
        <begin position="264"/>
        <end position="273"/>
    </location>
</feature>
<dbReference type="HOGENOM" id="CLU_482553_0_0_1"/>
<name>R7TKE4_CAPTE</name>
<organism evidence="2">
    <name type="scientific">Capitella teleta</name>
    <name type="common">Polychaete worm</name>
    <dbReference type="NCBI Taxonomy" id="283909"/>
    <lineage>
        <taxon>Eukaryota</taxon>
        <taxon>Metazoa</taxon>
        <taxon>Spiralia</taxon>
        <taxon>Lophotrochozoa</taxon>
        <taxon>Annelida</taxon>
        <taxon>Polychaeta</taxon>
        <taxon>Sedentaria</taxon>
        <taxon>Scolecida</taxon>
        <taxon>Capitellidae</taxon>
        <taxon>Capitella</taxon>
    </lineage>
</organism>
<dbReference type="EnsemblMetazoa" id="CapteT209335">
    <property type="protein sequence ID" value="CapteP209335"/>
    <property type="gene ID" value="CapteG209335"/>
</dbReference>
<dbReference type="AlphaFoldDB" id="R7TKE4"/>
<feature type="compositionally biased region" description="Basic and acidic residues" evidence="1">
    <location>
        <begin position="252"/>
        <end position="263"/>
    </location>
</feature>
<feature type="region of interest" description="Disordered" evidence="1">
    <location>
        <begin position="219"/>
        <end position="290"/>
    </location>
</feature>
<sequence>MRVTLHIKGVAEDKGTASEGSSIQHQRRVHSRRAVHCHVITLTSDFVQFPSHTFPVTIIKIKTMDLVKKKKAKKTQSRQPLRPECKLCLNCLQKTQGQAGLKEASDVRSDENRFKPKSLPESLSLVKSSVDVEDAENNKLVKKLFSKMQSASVIDDIHDDSSSSCSLEGLQEIIDLIDACQVDDARNVTIGSPLSGGAASNADYCRIIINSCTDCNTTSPAAPAVTESAQEVTPEVERPVNEDDLQQPRPSYSEDSHKSSTEQHKRKRRKKYSKPRESEWKKNTKKMKRLRGLPYATGTTSKKARSMEAPCNSKFCRLSASRQYSDVTEAERQRLFHRFWSEMGTWQERKLFVAGLVTSNPSKQIIVRVDSRRSLTWEYRLPGVSQNNVWNERTLLHWVSAKDTELQADCREEKGSSKSHNAIPEESMDFIKKFLQGLSTLPSHYVRSCYAHLKFLEPVFHKEQYSVFVPRKDQCDTCIGHKTGSVSNEEYEKHRELKTIAQQKKAEDKAASLEDPTLSVWTMDLQAVILSPKTDASCMFYKTKLQLHNFTLFCLDNKKGHCYCL</sequence>
<evidence type="ECO:0000313" key="4">
    <source>
        <dbReference type="Proteomes" id="UP000014760"/>
    </source>
</evidence>
<dbReference type="OrthoDB" id="6161632at2759"/>
<evidence type="ECO:0000313" key="3">
    <source>
        <dbReference type="EnsemblMetazoa" id="CapteP209335"/>
    </source>
</evidence>
<dbReference type="Proteomes" id="UP000014760">
    <property type="component" value="Unassembled WGS sequence"/>
</dbReference>
<keyword evidence="4" id="KW-1185">Reference proteome</keyword>
<accession>R7TKE4</accession>
<dbReference type="PANTHER" id="PTHR10773:SF19">
    <property type="match status" value="1"/>
</dbReference>
<proteinExistence type="predicted"/>
<reference evidence="2 4" key="2">
    <citation type="journal article" date="2013" name="Nature">
        <title>Insights into bilaterian evolution from three spiralian genomes.</title>
        <authorList>
            <person name="Simakov O."/>
            <person name="Marletaz F."/>
            <person name="Cho S.J."/>
            <person name="Edsinger-Gonzales E."/>
            <person name="Havlak P."/>
            <person name="Hellsten U."/>
            <person name="Kuo D.H."/>
            <person name="Larsson T."/>
            <person name="Lv J."/>
            <person name="Arendt D."/>
            <person name="Savage R."/>
            <person name="Osoegawa K."/>
            <person name="de Jong P."/>
            <person name="Grimwood J."/>
            <person name="Chapman J.A."/>
            <person name="Shapiro H."/>
            <person name="Aerts A."/>
            <person name="Otillar R.P."/>
            <person name="Terry A.Y."/>
            <person name="Boore J.L."/>
            <person name="Grigoriev I.V."/>
            <person name="Lindberg D.R."/>
            <person name="Seaver E.C."/>
            <person name="Weisblat D.A."/>
            <person name="Putnam N.H."/>
            <person name="Rokhsar D.S."/>
        </authorList>
    </citation>
    <scope>NUCLEOTIDE SEQUENCE</scope>
    <source>
        <strain evidence="2 4">I ESC-2004</strain>
    </source>
</reference>
<gene>
    <name evidence="2" type="ORF">CAPTEDRAFT_209335</name>
</gene>
<reference evidence="3" key="3">
    <citation type="submission" date="2015-06" db="UniProtKB">
        <authorList>
            <consortium name="EnsemblMetazoa"/>
        </authorList>
    </citation>
    <scope>IDENTIFICATION</scope>
</reference>
<dbReference type="EMBL" id="AMQN01013550">
    <property type="status" value="NOT_ANNOTATED_CDS"/>
    <property type="molecule type" value="Genomic_DNA"/>
</dbReference>
<dbReference type="PANTHER" id="PTHR10773">
    <property type="entry name" value="DNA-DIRECTED RNA POLYMERASES I, II, AND III SUBUNIT RPABC2"/>
    <property type="match status" value="1"/>
</dbReference>
<protein>
    <submittedName>
        <fullName evidence="2 3">Uncharacterized protein</fullName>
    </submittedName>
</protein>
<dbReference type="EMBL" id="KB310292">
    <property type="protein sequence ID" value="ELT92011.1"/>
    <property type="molecule type" value="Genomic_DNA"/>
</dbReference>